<dbReference type="RefSeq" id="WP_093317472.1">
    <property type="nucleotide sequence ID" value="NZ_FOHV01000003.1"/>
</dbReference>
<proteinExistence type="predicted"/>
<sequence>MIINIAMKQLGKKHPIKQEQITLPSLTAPITLKSLIEALVVQQIDEYVKKPVHQFESADNLSLSPIAPTSLISMMSAGKYHFDVNYNNNVVETDKAIACALEAYLDGLFVVFVDDQKIESLETQLQIEESSVITFIRLTFLVGRLW</sequence>
<gene>
    <name evidence="1" type="ORF">SAMN02583745_00452</name>
</gene>
<accession>A0A1H9Z7C3</accession>
<keyword evidence="2" id="KW-1185">Reference proteome</keyword>
<name>A0A1H9Z7C3_9GAMM</name>
<dbReference type="AlphaFoldDB" id="A0A1H9Z7C3"/>
<organism evidence="1 2">
    <name type="scientific">Thorsellia anophelis DSM 18579</name>
    <dbReference type="NCBI Taxonomy" id="1123402"/>
    <lineage>
        <taxon>Bacteria</taxon>
        <taxon>Pseudomonadati</taxon>
        <taxon>Pseudomonadota</taxon>
        <taxon>Gammaproteobacteria</taxon>
        <taxon>Enterobacterales</taxon>
        <taxon>Thorselliaceae</taxon>
        <taxon>Thorsellia</taxon>
    </lineage>
</organism>
<dbReference type="EMBL" id="FOHV01000003">
    <property type="protein sequence ID" value="SES77353.1"/>
    <property type="molecule type" value="Genomic_DNA"/>
</dbReference>
<reference evidence="2" key="1">
    <citation type="submission" date="2016-10" db="EMBL/GenBank/DDBJ databases">
        <authorList>
            <person name="Varghese N."/>
            <person name="Submissions S."/>
        </authorList>
    </citation>
    <scope>NUCLEOTIDE SEQUENCE [LARGE SCALE GENOMIC DNA]</scope>
    <source>
        <strain evidence="2">DSM 18579</strain>
    </source>
</reference>
<protein>
    <submittedName>
        <fullName evidence="1">Uncharacterized protein</fullName>
    </submittedName>
</protein>
<dbReference type="Proteomes" id="UP000242642">
    <property type="component" value="Unassembled WGS sequence"/>
</dbReference>
<evidence type="ECO:0000313" key="1">
    <source>
        <dbReference type="EMBL" id="SES77353.1"/>
    </source>
</evidence>
<dbReference type="STRING" id="1123402.SAMN02583745_00452"/>
<evidence type="ECO:0000313" key="2">
    <source>
        <dbReference type="Proteomes" id="UP000242642"/>
    </source>
</evidence>
<dbReference type="OrthoDB" id="9808343at2"/>